<proteinExistence type="predicted"/>
<dbReference type="EMBL" id="KQ461154">
    <property type="protein sequence ID" value="KPJ08542.1"/>
    <property type="molecule type" value="Genomic_DNA"/>
</dbReference>
<organism evidence="1 2">
    <name type="scientific">Papilio machaon</name>
    <name type="common">Old World swallowtail butterfly</name>
    <dbReference type="NCBI Taxonomy" id="76193"/>
    <lineage>
        <taxon>Eukaryota</taxon>
        <taxon>Metazoa</taxon>
        <taxon>Ecdysozoa</taxon>
        <taxon>Arthropoda</taxon>
        <taxon>Hexapoda</taxon>
        <taxon>Insecta</taxon>
        <taxon>Pterygota</taxon>
        <taxon>Neoptera</taxon>
        <taxon>Endopterygota</taxon>
        <taxon>Lepidoptera</taxon>
        <taxon>Glossata</taxon>
        <taxon>Ditrysia</taxon>
        <taxon>Papilionoidea</taxon>
        <taxon>Papilionidae</taxon>
        <taxon>Papilioninae</taxon>
        <taxon>Papilio</taxon>
    </lineage>
</organism>
<accession>A0A194QST7</accession>
<protein>
    <submittedName>
        <fullName evidence="1">Uncharacterized protein</fullName>
    </submittedName>
</protein>
<name>A0A194QST7_PAPMA</name>
<reference evidence="1 2" key="1">
    <citation type="journal article" date="2015" name="Nat. Commun.">
        <title>Outbred genome sequencing and CRISPR/Cas9 gene editing in butterflies.</title>
        <authorList>
            <person name="Li X."/>
            <person name="Fan D."/>
            <person name="Zhang W."/>
            <person name="Liu G."/>
            <person name="Zhang L."/>
            <person name="Zhao L."/>
            <person name="Fang X."/>
            <person name="Chen L."/>
            <person name="Dong Y."/>
            <person name="Chen Y."/>
            <person name="Ding Y."/>
            <person name="Zhao R."/>
            <person name="Feng M."/>
            <person name="Zhu Y."/>
            <person name="Feng Y."/>
            <person name="Jiang X."/>
            <person name="Zhu D."/>
            <person name="Xiang H."/>
            <person name="Feng X."/>
            <person name="Li S."/>
            <person name="Wang J."/>
            <person name="Zhang G."/>
            <person name="Kronforst M.R."/>
            <person name="Wang W."/>
        </authorList>
    </citation>
    <scope>NUCLEOTIDE SEQUENCE [LARGE SCALE GENOMIC DNA]</scope>
    <source>
        <strain evidence="1">Ya'a_city_454_Pm</strain>
        <tissue evidence="1">Whole body</tissue>
    </source>
</reference>
<evidence type="ECO:0000313" key="2">
    <source>
        <dbReference type="Proteomes" id="UP000053240"/>
    </source>
</evidence>
<sequence length="61" mass="6594">MPPPDPVQCVSHDGKIASISCVYKNIISVEQTGLPPTYPDNAASAEKLIWHTVTGSMPITW</sequence>
<dbReference type="Proteomes" id="UP000053240">
    <property type="component" value="Unassembled WGS sequence"/>
</dbReference>
<gene>
    <name evidence="1" type="ORF">RR48_12295</name>
</gene>
<dbReference type="InParanoid" id="A0A194QST7"/>
<keyword evidence="2" id="KW-1185">Reference proteome</keyword>
<dbReference type="AlphaFoldDB" id="A0A194QST7"/>
<evidence type="ECO:0000313" key="1">
    <source>
        <dbReference type="EMBL" id="KPJ08542.1"/>
    </source>
</evidence>